<evidence type="ECO:0000256" key="5">
    <source>
        <dbReference type="ARBA" id="ARBA00023004"/>
    </source>
</evidence>
<evidence type="ECO:0000256" key="8">
    <source>
        <dbReference type="RuleBase" id="RU000461"/>
    </source>
</evidence>
<keyword evidence="5 7" id="KW-0408">Iron</keyword>
<reference evidence="10 11" key="1">
    <citation type="journal article" date="2018" name="Nat. Ecol. Evol.">
        <title>Pezizomycetes genomes reveal the molecular basis of ectomycorrhizal truffle lifestyle.</title>
        <authorList>
            <person name="Murat C."/>
            <person name="Payen T."/>
            <person name="Noel B."/>
            <person name="Kuo A."/>
            <person name="Morin E."/>
            <person name="Chen J."/>
            <person name="Kohler A."/>
            <person name="Krizsan K."/>
            <person name="Balestrini R."/>
            <person name="Da Silva C."/>
            <person name="Montanini B."/>
            <person name="Hainaut M."/>
            <person name="Levati E."/>
            <person name="Barry K.W."/>
            <person name="Belfiori B."/>
            <person name="Cichocki N."/>
            <person name="Clum A."/>
            <person name="Dockter R.B."/>
            <person name="Fauchery L."/>
            <person name="Guy J."/>
            <person name="Iotti M."/>
            <person name="Le Tacon F."/>
            <person name="Lindquist E.A."/>
            <person name="Lipzen A."/>
            <person name="Malagnac F."/>
            <person name="Mello A."/>
            <person name="Molinier V."/>
            <person name="Miyauchi S."/>
            <person name="Poulain J."/>
            <person name="Riccioni C."/>
            <person name="Rubini A."/>
            <person name="Sitrit Y."/>
            <person name="Splivallo R."/>
            <person name="Traeger S."/>
            <person name="Wang M."/>
            <person name="Zifcakova L."/>
            <person name="Wipf D."/>
            <person name="Zambonelli A."/>
            <person name="Paolocci F."/>
            <person name="Nowrousian M."/>
            <person name="Ottonello S."/>
            <person name="Baldrian P."/>
            <person name="Spatafora J.W."/>
            <person name="Henrissat B."/>
            <person name="Nagy L.G."/>
            <person name="Aury J.M."/>
            <person name="Wincker P."/>
            <person name="Grigoriev I.V."/>
            <person name="Bonfante P."/>
            <person name="Martin F.M."/>
        </authorList>
    </citation>
    <scope>NUCLEOTIDE SEQUENCE [LARGE SCALE GENOMIC DNA]</scope>
    <source>
        <strain evidence="10 11">ATCC MYA-4762</strain>
    </source>
</reference>
<gene>
    <name evidence="10" type="ORF">L211DRAFT_886128</name>
</gene>
<dbReference type="GO" id="GO:0020037">
    <property type="term" value="F:heme binding"/>
    <property type="evidence" value="ECO:0007669"/>
    <property type="project" value="InterPro"/>
</dbReference>
<keyword evidence="9" id="KW-1133">Transmembrane helix</keyword>
<dbReference type="PANTHER" id="PTHR24286:SF228">
    <property type="entry name" value="C-22 STEROL DESATURASE ERG5"/>
    <property type="match status" value="1"/>
</dbReference>
<dbReference type="CDD" id="cd11082">
    <property type="entry name" value="CYP61_CYP710"/>
    <property type="match status" value="1"/>
</dbReference>
<feature type="binding site" description="axial binding residue" evidence="7">
    <location>
        <position position="473"/>
    </location>
    <ligand>
        <name>heme</name>
        <dbReference type="ChEBI" id="CHEBI:30413"/>
    </ligand>
    <ligandPart>
        <name>Fe</name>
        <dbReference type="ChEBI" id="CHEBI:18248"/>
    </ligandPart>
</feature>
<keyword evidence="4 8" id="KW-0560">Oxidoreductase</keyword>
<dbReference type="InterPro" id="IPR017972">
    <property type="entry name" value="Cyt_P450_CS"/>
</dbReference>
<evidence type="ECO:0000313" key="11">
    <source>
        <dbReference type="Proteomes" id="UP000267821"/>
    </source>
</evidence>
<dbReference type="InParanoid" id="A0A3N4LGI2"/>
<keyword evidence="7 8" id="KW-0349">Heme</keyword>
<sequence>MASQSSPHAVPGDSSPEMLGGNMVSQLFGGVSYWSLAVTLFILCVTYDQAKYQWNKWGNIVGPAFKLPFMGPFLESIDPKFEEYAAKWASGPLSCVSVFHKFVVIASTRDLARKVLNSPMYVRPCVVDIAKKILRPTNWVFLDGKAHVDYRKGLNGLFTRKALSEYLPGQEDMHKRYFKRWIQISKKTPNVKFMPEFREINCAVSCRTFVGNYSSDEKVKKISDDYYKVTAALDLVNFPIIIPYTRTWYGKKCADMVLEEFSECAQKSKDHMAAGGVPHCLLDYWVKSMFEYKAYEERLARGETLAPGEKAPASIRMFTNWEIAQTIFTFLFASQDASSSATTWLFQIMADRPDCLEKVREEALRVRGGDPYKPADIDMLDQMVYTRAVVKECLRYRPPVTMVPYEVKKSFPVAEGYIVPKGSMIVPTLYPALHDPEVYVDPETFNPDRWLEGGEAEAAVKNWLVFGTGPHYCLGQTYATYNFMAMISLASLMLEWEHHVTPKSEKIKVFATIFPMDDCFLTFKERLPILD</sequence>
<keyword evidence="9" id="KW-0472">Membrane</keyword>
<dbReference type="GO" id="GO:0004497">
    <property type="term" value="F:monooxygenase activity"/>
    <property type="evidence" value="ECO:0007669"/>
    <property type="project" value="UniProtKB-KW"/>
</dbReference>
<dbReference type="InterPro" id="IPR002403">
    <property type="entry name" value="Cyt_P450_E_grp-IV"/>
</dbReference>
<evidence type="ECO:0000256" key="7">
    <source>
        <dbReference type="PIRSR" id="PIRSR602403-1"/>
    </source>
</evidence>
<accession>A0A3N4LGI2</accession>
<evidence type="ECO:0000256" key="9">
    <source>
        <dbReference type="SAM" id="Phobius"/>
    </source>
</evidence>
<evidence type="ECO:0000256" key="3">
    <source>
        <dbReference type="ARBA" id="ARBA00022723"/>
    </source>
</evidence>
<dbReference type="SUPFAM" id="SSF48264">
    <property type="entry name" value="Cytochrome P450"/>
    <property type="match status" value="1"/>
</dbReference>
<comment type="similarity">
    <text evidence="2 8">Belongs to the cytochrome P450 family.</text>
</comment>
<comment type="cofactor">
    <cofactor evidence="1 7">
        <name>heme</name>
        <dbReference type="ChEBI" id="CHEBI:30413"/>
    </cofactor>
</comment>
<evidence type="ECO:0000256" key="4">
    <source>
        <dbReference type="ARBA" id="ARBA00023002"/>
    </source>
</evidence>
<evidence type="ECO:0000313" key="10">
    <source>
        <dbReference type="EMBL" id="RPB21993.1"/>
    </source>
</evidence>
<keyword evidence="3 7" id="KW-0479">Metal-binding</keyword>
<dbReference type="Pfam" id="PF00067">
    <property type="entry name" value="p450"/>
    <property type="match status" value="1"/>
</dbReference>
<dbReference type="PROSITE" id="PS00086">
    <property type="entry name" value="CYTOCHROME_P450"/>
    <property type="match status" value="1"/>
</dbReference>
<keyword evidence="9" id="KW-0812">Transmembrane</keyword>
<dbReference type="AlphaFoldDB" id="A0A3N4LGI2"/>
<dbReference type="Proteomes" id="UP000267821">
    <property type="component" value="Unassembled WGS sequence"/>
</dbReference>
<dbReference type="Gene3D" id="1.10.630.10">
    <property type="entry name" value="Cytochrome P450"/>
    <property type="match status" value="1"/>
</dbReference>
<dbReference type="GO" id="GO:0000249">
    <property type="term" value="F:C-22 sterol desaturase (NADPH) activity"/>
    <property type="evidence" value="ECO:0007669"/>
    <property type="project" value="UniProtKB-EC"/>
</dbReference>
<dbReference type="OrthoDB" id="1372046at2759"/>
<dbReference type="PRINTS" id="PR00465">
    <property type="entry name" value="EP450IV"/>
</dbReference>
<dbReference type="FunCoup" id="A0A3N4LGI2">
    <property type="interactions" value="1516"/>
</dbReference>
<evidence type="ECO:0000256" key="1">
    <source>
        <dbReference type="ARBA" id="ARBA00001971"/>
    </source>
</evidence>
<dbReference type="InterPro" id="IPR036396">
    <property type="entry name" value="Cyt_P450_sf"/>
</dbReference>
<evidence type="ECO:0000256" key="6">
    <source>
        <dbReference type="ARBA" id="ARBA00039038"/>
    </source>
</evidence>
<dbReference type="EC" id="1.14.19.41" evidence="6"/>
<protein>
    <recommendedName>
        <fullName evidence="6">sterol 22-desaturase</fullName>
        <ecNumber evidence="6">1.14.19.41</ecNumber>
    </recommendedName>
</protein>
<evidence type="ECO:0000256" key="2">
    <source>
        <dbReference type="ARBA" id="ARBA00010617"/>
    </source>
</evidence>
<feature type="transmembrane region" description="Helical" evidence="9">
    <location>
        <begin position="27"/>
        <end position="47"/>
    </location>
</feature>
<dbReference type="FunFam" id="1.10.630.10:FF:000021">
    <property type="entry name" value="Cytochrome P450 61"/>
    <property type="match status" value="1"/>
</dbReference>
<dbReference type="GO" id="GO:0005506">
    <property type="term" value="F:iron ion binding"/>
    <property type="evidence" value="ECO:0007669"/>
    <property type="project" value="InterPro"/>
</dbReference>
<keyword evidence="11" id="KW-1185">Reference proteome</keyword>
<name>A0A3N4LGI2_9PEZI</name>
<dbReference type="PRINTS" id="PR00385">
    <property type="entry name" value="P450"/>
</dbReference>
<organism evidence="10 11">
    <name type="scientific">Terfezia boudieri ATCC MYA-4762</name>
    <dbReference type="NCBI Taxonomy" id="1051890"/>
    <lineage>
        <taxon>Eukaryota</taxon>
        <taxon>Fungi</taxon>
        <taxon>Dikarya</taxon>
        <taxon>Ascomycota</taxon>
        <taxon>Pezizomycotina</taxon>
        <taxon>Pezizomycetes</taxon>
        <taxon>Pezizales</taxon>
        <taxon>Pezizaceae</taxon>
        <taxon>Terfezia</taxon>
    </lineage>
</organism>
<dbReference type="STRING" id="1051890.A0A3N4LGI2"/>
<dbReference type="GO" id="GO:0016125">
    <property type="term" value="P:sterol metabolic process"/>
    <property type="evidence" value="ECO:0007669"/>
    <property type="project" value="TreeGrafter"/>
</dbReference>
<proteinExistence type="inferred from homology"/>
<dbReference type="EMBL" id="ML121555">
    <property type="protein sequence ID" value="RPB21993.1"/>
    <property type="molecule type" value="Genomic_DNA"/>
</dbReference>
<keyword evidence="8" id="KW-0503">Monooxygenase</keyword>
<dbReference type="PANTHER" id="PTHR24286">
    <property type="entry name" value="CYTOCHROME P450 26"/>
    <property type="match status" value="1"/>
</dbReference>
<dbReference type="InterPro" id="IPR001128">
    <property type="entry name" value="Cyt_P450"/>
</dbReference>